<evidence type="ECO:0000256" key="1">
    <source>
        <dbReference type="ARBA" id="ARBA00001966"/>
    </source>
</evidence>
<dbReference type="Pfam" id="PF13353">
    <property type="entry name" value="Fer4_12"/>
    <property type="match status" value="1"/>
</dbReference>
<evidence type="ECO:0000256" key="2">
    <source>
        <dbReference type="ARBA" id="ARBA00009777"/>
    </source>
</evidence>
<evidence type="ECO:0000256" key="8">
    <source>
        <dbReference type="ARBA" id="ARBA00023014"/>
    </source>
</evidence>
<dbReference type="Gene3D" id="3.20.20.70">
    <property type="entry name" value="Aldolase class I"/>
    <property type="match status" value="1"/>
</dbReference>
<dbReference type="InterPro" id="IPR040074">
    <property type="entry name" value="BssD/PflA/YjjW"/>
</dbReference>
<dbReference type="SFLD" id="SFLDG01066">
    <property type="entry name" value="organic_radical-activating_enz"/>
    <property type="match status" value="1"/>
</dbReference>
<dbReference type="GO" id="GO:0051539">
    <property type="term" value="F:4 iron, 4 sulfur cluster binding"/>
    <property type="evidence" value="ECO:0007669"/>
    <property type="project" value="UniProtKB-KW"/>
</dbReference>
<dbReference type="PATRIC" id="fig|476272.21.peg.1151"/>
<dbReference type="InterPro" id="IPR001989">
    <property type="entry name" value="Radical_activat_CS"/>
</dbReference>
<dbReference type="GO" id="GO:0016491">
    <property type="term" value="F:oxidoreductase activity"/>
    <property type="evidence" value="ECO:0007669"/>
    <property type="project" value="UniProtKB-KW"/>
</dbReference>
<dbReference type="PANTHER" id="PTHR30352">
    <property type="entry name" value="PYRUVATE FORMATE-LYASE-ACTIVATING ENZYME"/>
    <property type="match status" value="1"/>
</dbReference>
<dbReference type="PROSITE" id="PS01087">
    <property type="entry name" value="RADICAL_ACTIVATING"/>
    <property type="match status" value="1"/>
</dbReference>
<dbReference type="InterPro" id="IPR007197">
    <property type="entry name" value="rSAM"/>
</dbReference>
<dbReference type="PANTHER" id="PTHR30352:SF4">
    <property type="entry name" value="PYRUVATE FORMATE-LYASE 2-ACTIVATING ENZYME"/>
    <property type="match status" value="1"/>
</dbReference>
<feature type="domain" description="4Fe-4S ferredoxin-type" evidence="9">
    <location>
        <begin position="142"/>
        <end position="173"/>
    </location>
</feature>
<evidence type="ECO:0000313" key="12">
    <source>
        <dbReference type="Proteomes" id="UP000003100"/>
    </source>
</evidence>
<reference evidence="11 12" key="2">
    <citation type="submission" date="2009-02" db="EMBL/GenBank/DDBJ databases">
        <title>Draft genome sequence of Blautia hydrogenotrophica DSM 10507 (Ruminococcus hydrogenotrophicus DSM 10507).</title>
        <authorList>
            <person name="Sudarsanam P."/>
            <person name="Ley R."/>
            <person name="Guruge J."/>
            <person name="Turnbaugh P.J."/>
            <person name="Mahowald M."/>
            <person name="Liep D."/>
            <person name="Gordon J."/>
        </authorList>
    </citation>
    <scope>NUCLEOTIDE SEQUENCE [LARGE SCALE GENOMIC DNA]</scope>
    <source>
        <strain evidence="12">DSM 10507 / JCM 14656 / S5a33</strain>
    </source>
</reference>
<keyword evidence="4" id="KW-0949">S-adenosyl-L-methionine</keyword>
<dbReference type="InterPro" id="IPR017896">
    <property type="entry name" value="4Fe4S_Fe-S-bd"/>
</dbReference>
<dbReference type="PROSITE" id="PS51379">
    <property type="entry name" value="4FE4S_FER_2"/>
    <property type="match status" value="1"/>
</dbReference>
<evidence type="ECO:0000256" key="7">
    <source>
        <dbReference type="ARBA" id="ARBA00023004"/>
    </source>
</evidence>
<dbReference type="InterPro" id="IPR034457">
    <property type="entry name" value="Organic_radical-activating"/>
</dbReference>
<name>C0CQ64_BLAHS</name>
<keyword evidence="5" id="KW-0479">Metal-binding</keyword>
<dbReference type="SFLD" id="SFLDS00029">
    <property type="entry name" value="Radical_SAM"/>
    <property type="match status" value="1"/>
</dbReference>
<feature type="domain" description="Radical SAM core" evidence="10">
    <location>
        <begin position="75"/>
        <end position="361"/>
    </location>
</feature>
<comment type="caution">
    <text evidence="11">The sequence shown here is derived from an EMBL/GenBank/DDBJ whole genome shotgun (WGS) entry which is preliminary data.</text>
</comment>
<evidence type="ECO:0000259" key="10">
    <source>
        <dbReference type="PROSITE" id="PS51918"/>
    </source>
</evidence>
<evidence type="ECO:0000256" key="6">
    <source>
        <dbReference type="ARBA" id="ARBA00023002"/>
    </source>
</evidence>
<accession>C0CQ64</accession>
<dbReference type="NCBIfam" id="TIGR02494">
    <property type="entry name" value="PFLE_PFLC"/>
    <property type="match status" value="1"/>
</dbReference>
<keyword evidence="8" id="KW-0411">Iron-sulfur</keyword>
<dbReference type="SUPFAM" id="SSF102114">
    <property type="entry name" value="Radical SAM enzymes"/>
    <property type="match status" value="1"/>
</dbReference>
<evidence type="ECO:0000256" key="3">
    <source>
        <dbReference type="ARBA" id="ARBA00022485"/>
    </source>
</evidence>
<dbReference type="EMBL" id="ACBZ01000165">
    <property type="protein sequence ID" value="EEG48031.1"/>
    <property type="molecule type" value="Genomic_DNA"/>
</dbReference>
<organism evidence="11 12">
    <name type="scientific">Blautia hydrogenotrophica (strain DSM 10507 / JCM 14656 / S5a33)</name>
    <name type="common">Ruminococcus hydrogenotrophicus</name>
    <dbReference type="NCBI Taxonomy" id="476272"/>
    <lineage>
        <taxon>Bacteria</taxon>
        <taxon>Bacillati</taxon>
        <taxon>Bacillota</taxon>
        <taxon>Clostridia</taxon>
        <taxon>Lachnospirales</taxon>
        <taxon>Lachnospiraceae</taxon>
        <taxon>Blautia</taxon>
    </lineage>
</organism>
<dbReference type="CDD" id="cd01335">
    <property type="entry name" value="Radical_SAM"/>
    <property type="match status" value="1"/>
</dbReference>
<evidence type="ECO:0000313" key="11">
    <source>
        <dbReference type="EMBL" id="EEG48031.1"/>
    </source>
</evidence>
<keyword evidence="3" id="KW-0004">4Fe-4S</keyword>
<keyword evidence="12" id="KW-1185">Reference proteome</keyword>
<dbReference type="PROSITE" id="PS51918">
    <property type="entry name" value="RADICAL_SAM"/>
    <property type="match status" value="1"/>
</dbReference>
<comment type="similarity">
    <text evidence="2">Belongs to the organic radical-activating enzymes family.</text>
</comment>
<proteinExistence type="inferred from homology"/>
<sequence length="374" mass="43262">MQMELVPAMVWKTTPIGLWQREMLSTVKDIKKRNGRQVKEEEEAVWTVSSLLQERVKSMEECKGLVFDIQGFSVHDGPGCRTQVFLSGCPLHCEWCANPEGMKRKQQLLFSRQKCRYEKSHCRRCLTACKRGGVKETNHPESPLEFDRSVCENCDTFDCANACAYEAARISGKYRSVGEIMRILRRDREYWDEKGGPGFSGGEPMVQKEFLYEVLLKCKEEGMNTSIETTASVDTETFLKIMELIDFAFIDVKHMDSQKHREKTGIGNERILSNIEALVRNSWKGRLVLRMPVIEGYNDTLENAEATIAFMKRLGLFEINLLPFHRLGTSKWEQLGMEYPYAEYSPTEDEVMERLQDFYLDHRIACYVGDDVLY</sequence>
<dbReference type="Proteomes" id="UP000003100">
    <property type="component" value="Unassembled WGS sequence"/>
</dbReference>
<dbReference type="GO" id="GO:0046872">
    <property type="term" value="F:metal ion binding"/>
    <property type="evidence" value="ECO:0007669"/>
    <property type="project" value="UniProtKB-KW"/>
</dbReference>
<reference evidence="11 12" key="1">
    <citation type="submission" date="2009-01" db="EMBL/GenBank/DDBJ databases">
        <authorList>
            <person name="Fulton L."/>
            <person name="Clifton S."/>
            <person name="Fulton B."/>
            <person name="Xu J."/>
            <person name="Minx P."/>
            <person name="Pepin K.H."/>
            <person name="Johnson M."/>
            <person name="Bhonagiri V."/>
            <person name="Nash W.E."/>
            <person name="Mardis E.R."/>
            <person name="Wilson R.K."/>
        </authorList>
    </citation>
    <scope>NUCLEOTIDE SEQUENCE [LARGE SCALE GENOMIC DNA]</scope>
    <source>
        <strain evidence="12">DSM 10507 / JCM 14656 / S5a33</strain>
    </source>
</reference>
<dbReference type="SFLD" id="SFLDG01118">
    <property type="entry name" value="activating_enzymes__group_2"/>
    <property type="match status" value="1"/>
</dbReference>
<dbReference type="InterPro" id="IPR058240">
    <property type="entry name" value="rSAM_sf"/>
</dbReference>
<keyword evidence="6" id="KW-0560">Oxidoreductase</keyword>
<evidence type="ECO:0000256" key="5">
    <source>
        <dbReference type="ARBA" id="ARBA00022723"/>
    </source>
</evidence>
<dbReference type="eggNOG" id="COG1180">
    <property type="taxonomic scope" value="Bacteria"/>
</dbReference>
<protein>
    <submittedName>
        <fullName evidence="11">Uncharacterized protein</fullName>
    </submittedName>
</protein>
<dbReference type="SUPFAM" id="SSF54862">
    <property type="entry name" value="4Fe-4S ferredoxins"/>
    <property type="match status" value="1"/>
</dbReference>
<keyword evidence="7" id="KW-0408">Iron</keyword>
<gene>
    <name evidence="11" type="ORF">RUMHYD_03017</name>
</gene>
<evidence type="ECO:0000259" key="9">
    <source>
        <dbReference type="PROSITE" id="PS51379"/>
    </source>
</evidence>
<dbReference type="NCBIfam" id="NF033717">
    <property type="entry name" value="HPDL_rSAM_activ"/>
    <property type="match status" value="1"/>
</dbReference>
<dbReference type="AlphaFoldDB" id="C0CQ64"/>
<comment type="cofactor">
    <cofactor evidence="1">
        <name>[4Fe-4S] cluster</name>
        <dbReference type="ChEBI" id="CHEBI:49883"/>
    </cofactor>
</comment>
<dbReference type="InterPro" id="IPR013785">
    <property type="entry name" value="Aldolase_TIM"/>
</dbReference>
<evidence type="ECO:0000256" key="4">
    <source>
        <dbReference type="ARBA" id="ARBA00022691"/>
    </source>
</evidence>
<dbReference type="HOGENOM" id="CLU_058969_0_0_9"/>
<dbReference type="Pfam" id="PF04055">
    <property type="entry name" value="Radical_SAM"/>
    <property type="match status" value="1"/>
</dbReference>